<comment type="catalytic activity">
    <reaction evidence="10">
        <text>Random hydrolysis of (1-&gt;6)-linkages in (1-&gt;6)-beta-D-glucans.</text>
        <dbReference type="EC" id="3.2.1.75"/>
    </reaction>
</comment>
<reference evidence="19" key="1">
    <citation type="submission" date="2021-01" db="EMBL/GenBank/DDBJ databases">
        <authorList>
            <person name="Corre E."/>
            <person name="Pelletier E."/>
            <person name="Niang G."/>
            <person name="Scheremetjew M."/>
            <person name="Finn R."/>
            <person name="Kale V."/>
            <person name="Holt S."/>
            <person name="Cochrane G."/>
            <person name="Meng A."/>
            <person name="Brown T."/>
            <person name="Cohen L."/>
        </authorList>
    </citation>
    <scope>NUCLEOTIDE SEQUENCE</scope>
</reference>
<keyword evidence="6" id="KW-0325">Glycoprotein</keyword>
<evidence type="ECO:0000256" key="5">
    <source>
        <dbReference type="ARBA" id="ARBA00022801"/>
    </source>
</evidence>
<sequence length="467" mass="50168">MQECCDPLCVLAVMSSLVPIALLSGLACATEKIHGVNYGGRFVPESYLGLYGTEEILFKDVSKPSGSQAVSLCDINTADMQDRMSQFLDASIQESHFDKMASLGFNTVRLPLGYWNLIDLPAGTTPNGPASSRWQNLQNLQPSAQSYLKWIDRVFQYASAAGLKVLLDFHGAPGGQTGNQNTGCDLGGDANAYFNSDWNRQLGVEAIDTMSELCASYGSTCWGITLLNEPYGPGSDGLPRDALAAFYQSAIQAARQHLNSDTPIVIMDWSYWLQNFWKSEASSLFANAGKIMFSTHYFEGAADDLQSAENTYTGDLNVARDFVSGSGFELIITEYYLCNHGDGSSSDPFPYGDMTRWLVDAFDEFAGSMVWNFDSYYSAWGPVDQADHVGNGAIPWNDIFSGSTPSVPTPSPSPSPSPSGRCCYGECGTSCQGGYCGQSQANCEGSCAGLWCPGQGGTGGDSQATVI</sequence>
<keyword evidence="3" id="KW-0964">Secreted</keyword>
<dbReference type="GO" id="GO:0004338">
    <property type="term" value="F:glucan exo-1,3-beta-glucosidase activity"/>
    <property type="evidence" value="ECO:0007669"/>
    <property type="project" value="TreeGrafter"/>
</dbReference>
<keyword evidence="8 16" id="KW-0326">Glycosidase</keyword>
<protein>
    <recommendedName>
        <fullName evidence="12">glucan endo-1,6-beta-glucosidase</fullName>
        <ecNumber evidence="12">3.2.1.75</ecNumber>
    </recommendedName>
    <alternativeName>
        <fullName evidence="14">Beta-1,6-glucanase B</fullName>
    </alternativeName>
    <alternativeName>
        <fullName evidence="13">Endo-1,6-beta-D-glucanase B</fullName>
    </alternativeName>
    <alternativeName>
        <fullName evidence="15">Endo-1,6-beta-glucanase B</fullName>
    </alternativeName>
</protein>
<dbReference type="InterPro" id="IPR050386">
    <property type="entry name" value="Glycosyl_hydrolase_5"/>
</dbReference>
<evidence type="ECO:0000256" key="2">
    <source>
        <dbReference type="ARBA" id="ARBA00005641"/>
    </source>
</evidence>
<dbReference type="SUPFAM" id="SSF51445">
    <property type="entry name" value="(Trans)glycosidases"/>
    <property type="match status" value="1"/>
</dbReference>
<keyword evidence="5 16" id="KW-0378">Hydrolase</keyword>
<organism evidence="19">
    <name type="scientific">Noctiluca scintillans</name>
    <name type="common">Sea sparkle</name>
    <name type="synonym">Red tide dinoflagellate</name>
    <dbReference type="NCBI Taxonomy" id="2966"/>
    <lineage>
        <taxon>Eukaryota</taxon>
        <taxon>Sar</taxon>
        <taxon>Alveolata</taxon>
        <taxon>Dinophyceae</taxon>
        <taxon>Noctilucales</taxon>
        <taxon>Noctilucaceae</taxon>
        <taxon>Noctiluca</taxon>
    </lineage>
</organism>
<evidence type="ECO:0000256" key="7">
    <source>
        <dbReference type="ARBA" id="ARBA00023277"/>
    </source>
</evidence>
<dbReference type="GO" id="GO:0009251">
    <property type="term" value="P:glucan catabolic process"/>
    <property type="evidence" value="ECO:0007669"/>
    <property type="project" value="TreeGrafter"/>
</dbReference>
<dbReference type="GO" id="GO:0009986">
    <property type="term" value="C:cell surface"/>
    <property type="evidence" value="ECO:0007669"/>
    <property type="project" value="TreeGrafter"/>
</dbReference>
<evidence type="ECO:0000256" key="11">
    <source>
        <dbReference type="ARBA" id="ARBA00037628"/>
    </source>
</evidence>
<evidence type="ECO:0000256" key="10">
    <source>
        <dbReference type="ARBA" id="ARBA00036633"/>
    </source>
</evidence>
<evidence type="ECO:0000256" key="15">
    <source>
        <dbReference type="ARBA" id="ARBA00043257"/>
    </source>
</evidence>
<dbReference type="GO" id="GO:0046557">
    <property type="term" value="F:glucan endo-1,6-beta-glucosidase activity"/>
    <property type="evidence" value="ECO:0007669"/>
    <property type="project" value="UniProtKB-EC"/>
</dbReference>
<dbReference type="Gene3D" id="3.20.20.80">
    <property type="entry name" value="Glycosidases"/>
    <property type="match status" value="1"/>
</dbReference>
<evidence type="ECO:0000256" key="14">
    <source>
        <dbReference type="ARBA" id="ARBA00042025"/>
    </source>
</evidence>
<proteinExistence type="inferred from homology"/>
<dbReference type="AlphaFoldDB" id="A0A7S1FGP6"/>
<name>A0A7S1FGP6_NOCSC</name>
<keyword evidence="4 17" id="KW-0732">Signal</keyword>
<evidence type="ECO:0000256" key="8">
    <source>
        <dbReference type="ARBA" id="ARBA00023295"/>
    </source>
</evidence>
<evidence type="ECO:0000256" key="9">
    <source>
        <dbReference type="ARBA" id="ARBA00023326"/>
    </source>
</evidence>
<evidence type="ECO:0000256" key="12">
    <source>
        <dbReference type="ARBA" id="ARBA00038935"/>
    </source>
</evidence>
<comment type="function">
    <text evidence="11">Beta-glucanases participate in the metabolism of beta-glucan, the main structural component of the cell wall. Acts on lutean, pustulan and 1,6-oligo-beta-D-glucosides.</text>
</comment>
<evidence type="ECO:0000313" key="19">
    <source>
        <dbReference type="EMBL" id="CAD8864805.1"/>
    </source>
</evidence>
<dbReference type="InterPro" id="IPR017853">
    <property type="entry name" value="GH"/>
</dbReference>
<dbReference type="GO" id="GO:0005576">
    <property type="term" value="C:extracellular region"/>
    <property type="evidence" value="ECO:0007669"/>
    <property type="project" value="UniProtKB-SubCell"/>
</dbReference>
<evidence type="ECO:0000256" key="13">
    <source>
        <dbReference type="ARBA" id="ARBA00041472"/>
    </source>
</evidence>
<dbReference type="EMBL" id="HBFQ01055124">
    <property type="protein sequence ID" value="CAD8864805.1"/>
    <property type="molecule type" value="Transcribed_RNA"/>
</dbReference>
<evidence type="ECO:0000256" key="17">
    <source>
        <dbReference type="SAM" id="SignalP"/>
    </source>
</evidence>
<keyword evidence="9" id="KW-0624">Polysaccharide degradation</keyword>
<keyword evidence="7" id="KW-0119">Carbohydrate metabolism</keyword>
<dbReference type="Pfam" id="PF00150">
    <property type="entry name" value="Cellulase"/>
    <property type="match status" value="1"/>
</dbReference>
<feature type="domain" description="Glycoside hydrolase family 5" evidence="18">
    <location>
        <begin position="90"/>
        <end position="342"/>
    </location>
</feature>
<evidence type="ECO:0000256" key="16">
    <source>
        <dbReference type="RuleBase" id="RU361153"/>
    </source>
</evidence>
<dbReference type="PANTHER" id="PTHR31297:SF39">
    <property type="entry name" value="GLUCAN ENDO-1,6-BETA-GLUCOSIDASE B"/>
    <property type="match status" value="1"/>
</dbReference>
<comment type="subcellular location">
    <subcellularLocation>
        <location evidence="1">Secreted</location>
    </subcellularLocation>
</comment>
<feature type="chain" id="PRO_5030538040" description="glucan endo-1,6-beta-glucosidase" evidence="17">
    <location>
        <begin position="30"/>
        <end position="467"/>
    </location>
</feature>
<evidence type="ECO:0000256" key="1">
    <source>
        <dbReference type="ARBA" id="ARBA00004613"/>
    </source>
</evidence>
<evidence type="ECO:0000256" key="6">
    <source>
        <dbReference type="ARBA" id="ARBA00023180"/>
    </source>
</evidence>
<dbReference type="InterPro" id="IPR001547">
    <property type="entry name" value="Glyco_hydro_5"/>
</dbReference>
<evidence type="ECO:0000256" key="3">
    <source>
        <dbReference type="ARBA" id="ARBA00022525"/>
    </source>
</evidence>
<feature type="signal peptide" evidence="17">
    <location>
        <begin position="1"/>
        <end position="29"/>
    </location>
</feature>
<dbReference type="PANTHER" id="PTHR31297">
    <property type="entry name" value="GLUCAN ENDO-1,6-BETA-GLUCOSIDASE B"/>
    <property type="match status" value="1"/>
</dbReference>
<evidence type="ECO:0000256" key="4">
    <source>
        <dbReference type="ARBA" id="ARBA00022729"/>
    </source>
</evidence>
<gene>
    <name evidence="19" type="ORF">NSCI0253_LOCUS39160</name>
</gene>
<comment type="similarity">
    <text evidence="2 16">Belongs to the glycosyl hydrolase 5 (cellulase A) family.</text>
</comment>
<dbReference type="EC" id="3.2.1.75" evidence="12"/>
<evidence type="ECO:0000259" key="18">
    <source>
        <dbReference type="Pfam" id="PF00150"/>
    </source>
</evidence>
<accession>A0A7S1FGP6</accession>